<proteinExistence type="predicted"/>
<feature type="non-terminal residue" evidence="2">
    <location>
        <position position="97"/>
    </location>
</feature>
<name>W4LAJ8_9BACT</name>
<evidence type="ECO:0000259" key="1">
    <source>
        <dbReference type="Pfam" id="PF18765"/>
    </source>
</evidence>
<keyword evidence="3" id="KW-1185">Reference proteome</keyword>
<accession>W4LAJ8</accession>
<gene>
    <name evidence="2" type="ORF">ETSY2_48905</name>
</gene>
<dbReference type="InterPro" id="IPR043519">
    <property type="entry name" value="NT_sf"/>
</dbReference>
<comment type="caution">
    <text evidence="2">The sequence shown here is derived from an EMBL/GenBank/DDBJ whole genome shotgun (WGS) entry which is preliminary data.</text>
</comment>
<dbReference type="Proteomes" id="UP000019140">
    <property type="component" value="Unassembled WGS sequence"/>
</dbReference>
<protein>
    <recommendedName>
        <fullName evidence="1">Polymerase beta nucleotidyltransferase domain-containing protein</fullName>
    </recommendedName>
</protein>
<evidence type="ECO:0000313" key="2">
    <source>
        <dbReference type="EMBL" id="ETW94944.1"/>
    </source>
</evidence>
<dbReference type="HOGENOM" id="CLU_2351418_0_0_7"/>
<dbReference type="EMBL" id="AZHX01002382">
    <property type="protein sequence ID" value="ETW94944.1"/>
    <property type="molecule type" value="Genomic_DNA"/>
</dbReference>
<dbReference type="AlphaFoldDB" id="W4LAJ8"/>
<reference evidence="2 3" key="1">
    <citation type="journal article" date="2014" name="Nature">
        <title>An environmental bacterial taxon with a large and distinct metabolic repertoire.</title>
        <authorList>
            <person name="Wilson M.C."/>
            <person name="Mori T."/>
            <person name="Ruckert C."/>
            <person name="Uria A.R."/>
            <person name="Helf M.J."/>
            <person name="Takada K."/>
            <person name="Gernert C."/>
            <person name="Steffens U.A."/>
            <person name="Heycke N."/>
            <person name="Schmitt S."/>
            <person name="Rinke C."/>
            <person name="Helfrich E.J."/>
            <person name="Brachmann A.O."/>
            <person name="Gurgui C."/>
            <person name="Wakimoto T."/>
            <person name="Kracht M."/>
            <person name="Crusemann M."/>
            <person name="Hentschel U."/>
            <person name="Abe I."/>
            <person name="Matsunaga S."/>
            <person name="Kalinowski J."/>
            <person name="Takeyama H."/>
            <person name="Piel J."/>
        </authorList>
    </citation>
    <scope>NUCLEOTIDE SEQUENCE [LARGE SCALE GENOMIC DNA]</scope>
    <source>
        <strain evidence="3">TSY2</strain>
    </source>
</reference>
<dbReference type="Gene3D" id="3.30.460.10">
    <property type="entry name" value="Beta Polymerase, domain 2"/>
    <property type="match status" value="1"/>
</dbReference>
<dbReference type="SUPFAM" id="SSF81301">
    <property type="entry name" value="Nucleotidyltransferase"/>
    <property type="match status" value="1"/>
</dbReference>
<organism evidence="2 3">
    <name type="scientific">Candidatus Entotheonella gemina</name>
    <dbReference type="NCBI Taxonomy" id="1429439"/>
    <lineage>
        <taxon>Bacteria</taxon>
        <taxon>Pseudomonadati</taxon>
        <taxon>Nitrospinota/Tectimicrobiota group</taxon>
        <taxon>Candidatus Tectimicrobiota</taxon>
        <taxon>Candidatus Entotheonellia</taxon>
        <taxon>Candidatus Entotheonellales</taxon>
        <taxon>Candidatus Entotheonellaceae</taxon>
        <taxon>Candidatus Entotheonella</taxon>
    </lineage>
</organism>
<evidence type="ECO:0000313" key="3">
    <source>
        <dbReference type="Proteomes" id="UP000019140"/>
    </source>
</evidence>
<dbReference type="InterPro" id="IPR041633">
    <property type="entry name" value="Polbeta"/>
</dbReference>
<sequence length="97" mass="11015">MMCDGVMQLLLRDVVEQADGDARVLAVMLFGSTARRERRPASDIDICLVLEPGTYTPEALMDIRLQYLAAFPADIQVFQQLPVYIRQRILKEGEVLF</sequence>
<dbReference type="Pfam" id="PF18765">
    <property type="entry name" value="Polbeta"/>
    <property type="match status" value="1"/>
</dbReference>
<feature type="domain" description="Polymerase beta nucleotidyltransferase" evidence="1">
    <location>
        <begin position="20"/>
        <end position="97"/>
    </location>
</feature>
<dbReference type="CDD" id="cd05403">
    <property type="entry name" value="NT_KNTase_like"/>
    <property type="match status" value="1"/>
</dbReference>